<evidence type="ECO:0000313" key="2">
    <source>
        <dbReference type="Proteomes" id="UP000601435"/>
    </source>
</evidence>
<accession>A0A812Q9L5</accession>
<sequence length="105" mass="11733">MHSHPRHRRCAVGPSRTQQIWLGRMARWHFCTDLRSVPSHGTPTDASCLPRVVHSAKFIQCDLELCHPALPARAVHDCLVAGAADRDVFAKRFVQHCPSCWLAAA</sequence>
<organism evidence="1 2">
    <name type="scientific">Symbiodinium necroappetens</name>
    <dbReference type="NCBI Taxonomy" id="1628268"/>
    <lineage>
        <taxon>Eukaryota</taxon>
        <taxon>Sar</taxon>
        <taxon>Alveolata</taxon>
        <taxon>Dinophyceae</taxon>
        <taxon>Suessiales</taxon>
        <taxon>Symbiodiniaceae</taxon>
        <taxon>Symbiodinium</taxon>
    </lineage>
</organism>
<name>A0A812Q9L5_9DINO</name>
<dbReference type="EMBL" id="CAJNJA010016520">
    <property type="protein sequence ID" value="CAE7382610.1"/>
    <property type="molecule type" value="Genomic_DNA"/>
</dbReference>
<dbReference type="Proteomes" id="UP000601435">
    <property type="component" value="Unassembled WGS sequence"/>
</dbReference>
<protein>
    <submittedName>
        <fullName evidence="1">Uncharacterized protein</fullName>
    </submittedName>
</protein>
<comment type="caution">
    <text evidence="1">The sequence shown here is derived from an EMBL/GenBank/DDBJ whole genome shotgun (WGS) entry which is preliminary data.</text>
</comment>
<gene>
    <name evidence="1" type="ORF">SNEC2469_LOCUS10359</name>
</gene>
<proteinExistence type="predicted"/>
<keyword evidence="2" id="KW-1185">Reference proteome</keyword>
<dbReference type="AlphaFoldDB" id="A0A812Q9L5"/>
<reference evidence="1" key="1">
    <citation type="submission" date="2021-02" db="EMBL/GenBank/DDBJ databases">
        <authorList>
            <person name="Dougan E. K."/>
            <person name="Rhodes N."/>
            <person name="Thang M."/>
            <person name="Chan C."/>
        </authorList>
    </citation>
    <scope>NUCLEOTIDE SEQUENCE</scope>
</reference>
<evidence type="ECO:0000313" key="1">
    <source>
        <dbReference type="EMBL" id="CAE7382610.1"/>
    </source>
</evidence>